<dbReference type="CTD" id="57501"/>
<evidence type="ECO:0000313" key="3">
    <source>
        <dbReference type="Proteomes" id="UP000189704"/>
    </source>
</evidence>
<reference evidence="4" key="1">
    <citation type="submission" date="2025-08" db="UniProtKB">
        <authorList>
            <consortium name="RefSeq"/>
        </authorList>
    </citation>
    <scope>IDENTIFICATION</scope>
</reference>
<keyword evidence="3" id="KW-1185">Reference proteome</keyword>
<feature type="compositionally biased region" description="Basic and acidic residues" evidence="1">
    <location>
        <begin position="281"/>
        <end position="295"/>
    </location>
</feature>
<gene>
    <name evidence="4" type="primary">KIAA1257</name>
</gene>
<protein>
    <submittedName>
        <fullName evidence="4">Uncharacterized protein KIAA1257 homolog</fullName>
    </submittedName>
</protein>
<feature type="domain" description="DUF4550" evidence="2">
    <location>
        <begin position="113"/>
        <end position="206"/>
    </location>
</feature>
<dbReference type="GeneID" id="103268887"/>
<accession>A0A1U7UFM8</accession>
<feature type="region of interest" description="Disordered" evidence="1">
    <location>
        <begin position="245"/>
        <end position="305"/>
    </location>
</feature>
<dbReference type="RefSeq" id="XP_008064676.1">
    <property type="nucleotide sequence ID" value="XM_008066485.2"/>
</dbReference>
<name>A0A1U7UFM8_CARSF</name>
<organism evidence="3 4">
    <name type="scientific">Carlito syrichta</name>
    <name type="common">Philippine tarsier</name>
    <name type="synonym">Tarsius syrichta</name>
    <dbReference type="NCBI Taxonomy" id="1868482"/>
    <lineage>
        <taxon>Eukaryota</taxon>
        <taxon>Metazoa</taxon>
        <taxon>Chordata</taxon>
        <taxon>Craniata</taxon>
        <taxon>Vertebrata</taxon>
        <taxon>Euteleostomi</taxon>
        <taxon>Mammalia</taxon>
        <taxon>Eutheria</taxon>
        <taxon>Euarchontoglires</taxon>
        <taxon>Primates</taxon>
        <taxon>Haplorrhini</taxon>
        <taxon>Tarsiiformes</taxon>
        <taxon>Tarsiidae</taxon>
        <taxon>Carlito</taxon>
    </lineage>
</organism>
<feature type="region of interest" description="Disordered" evidence="1">
    <location>
        <begin position="40"/>
        <end position="67"/>
    </location>
</feature>
<dbReference type="OrthoDB" id="188352at2759"/>
<feature type="compositionally biased region" description="Basic and acidic residues" evidence="1">
    <location>
        <begin position="40"/>
        <end position="51"/>
    </location>
</feature>
<dbReference type="Pfam" id="PF15084">
    <property type="entry name" value="DUF4550"/>
    <property type="match status" value="1"/>
</dbReference>
<dbReference type="PANTHER" id="PTHR33667:SF7">
    <property type="entry name" value="RIKEN CDNA 1810020O05 GENE"/>
    <property type="match status" value="1"/>
</dbReference>
<dbReference type="AlphaFoldDB" id="A0A1U7UFM8"/>
<feature type="region of interest" description="Disordered" evidence="1">
    <location>
        <begin position="335"/>
        <end position="362"/>
    </location>
</feature>
<dbReference type="Proteomes" id="UP000189704">
    <property type="component" value="Unplaced"/>
</dbReference>
<dbReference type="PANTHER" id="PTHR33667">
    <property type="entry name" value="SI:DKEY-57N24.6"/>
    <property type="match status" value="1"/>
</dbReference>
<proteinExistence type="predicted"/>
<dbReference type="InterPro" id="IPR027876">
    <property type="entry name" value="DUF4550"/>
</dbReference>
<evidence type="ECO:0000256" key="1">
    <source>
        <dbReference type="SAM" id="MobiDB-lite"/>
    </source>
</evidence>
<dbReference type="KEGG" id="csyr:103268887"/>
<evidence type="ECO:0000313" key="4">
    <source>
        <dbReference type="RefSeq" id="XP_008064676.1"/>
    </source>
</evidence>
<feature type="compositionally biased region" description="Low complexity" evidence="1">
    <location>
        <begin position="54"/>
        <end position="67"/>
    </location>
</feature>
<sequence length="401" mass="45978">MSLNAWEWEDEDPESIEPISSITSLYQSTSECDVEEYLKAKARAQESDSDHQCSSLESSDEPASSDAPHVVPCKFIISLAFSANTSHKGKYASGIEKYKKHPKMDSPIAKLRQFYHIEYFLLPDDGEPKKVDIVLFPSLAKLFLESGVKTVKPWLEGDKVWVSWMQTFSINVTKEFLKKINFHKITLRLWDTRDNVSKKVRYYRIRMTGYSDDVGSLDKSEEVRHLVLNQRRLSEQSTEKATIFREEWNQKYPPGNQEKTEKHSKSLQGFHQAELETSSKNGEEYEKSLKSDDPSTVRWSSPRTPTVSLAGATMMEIKELLERASFSSFTNMLDRQKSQIKGKDSEGRKKSQKKSIKSRAEEEIDPKLADHWKQSTFSIQLAVMPLLAEAVRARVLQVPVP</sequence>
<evidence type="ECO:0000259" key="2">
    <source>
        <dbReference type="Pfam" id="PF15084"/>
    </source>
</evidence>
<feature type="compositionally biased region" description="Basic and acidic residues" evidence="1">
    <location>
        <begin position="335"/>
        <end position="349"/>
    </location>
</feature>